<sequence>MDAHEIPLFTFAGKDFEVKVPSSLTRDYPALAATANKNATVSVIEYDYSTVSCLVQFLETGAYGLIDRDFPSIIAAAGHPPIAADYTQDLLKGHARINAIGSRFRIFKLAQLARSHIEPTLRNFWHDSAFLGTVATALSSEDSDLHRMLIIKAGVHLQSLIELPEVDLLMLLRSFDSTCRTCAEPQRTTKKSEIIPLPDNSAELESLKKRVASFGEQVTSLEQQVHSASYQRDDLRQQLLAASSEKERFQKEVASLSSDNKALQQRIIDLESKASKSEQVYEETLRAEQFRFQQQISNASTEHSQVIAKLSSECEELRQVTEGEKERVAKLGRELKEKAEAQQSGLQERLRNVENEASISNSKLRDSSKELEAAKRELRVSTSERDLLRKRWEESRAKITTLSKTNEDLNLALDLEKSSDMSVLARKRDELKKALDDEQKVAAKLAADNREKDTIIAAANKASSLYTAQKQKSEEQFIQERNRSIALEQERDMAKLNEAAAKQAEAGANRKTAALLNVINNHKFCRHCDEEFGVWVEDDDDRYILRCCECRTRHYC</sequence>
<evidence type="ECO:0000313" key="3">
    <source>
        <dbReference type="Proteomes" id="UP000567885"/>
    </source>
</evidence>
<keyword evidence="1" id="KW-0175">Coiled coil</keyword>
<gene>
    <name evidence="2" type="ORF">FHETE_1855</name>
</gene>
<dbReference type="OrthoDB" id="2363873at2759"/>
<feature type="coiled-coil region" evidence="1">
    <location>
        <begin position="421"/>
        <end position="448"/>
    </location>
</feature>
<name>A0A8H5WVP5_FUSHE</name>
<dbReference type="AlphaFoldDB" id="A0A8H5WVP5"/>
<dbReference type="EMBL" id="JAAGWQ010000026">
    <property type="protein sequence ID" value="KAF5677342.1"/>
    <property type="molecule type" value="Genomic_DNA"/>
</dbReference>
<keyword evidence="3" id="KW-1185">Reference proteome</keyword>
<feature type="coiled-coil region" evidence="1">
    <location>
        <begin position="204"/>
        <end position="280"/>
    </location>
</feature>
<evidence type="ECO:0000256" key="1">
    <source>
        <dbReference type="SAM" id="Coils"/>
    </source>
</evidence>
<protein>
    <submittedName>
        <fullName evidence="2">Uncharacterized protein</fullName>
    </submittedName>
</protein>
<proteinExistence type="predicted"/>
<accession>A0A8H5WVP5</accession>
<feature type="coiled-coil region" evidence="1">
    <location>
        <begin position="307"/>
        <end position="391"/>
    </location>
</feature>
<organism evidence="2 3">
    <name type="scientific">Fusarium heterosporum</name>
    <dbReference type="NCBI Taxonomy" id="42747"/>
    <lineage>
        <taxon>Eukaryota</taxon>
        <taxon>Fungi</taxon>
        <taxon>Dikarya</taxon>
        <taxon>Ascomycota</taxon>
        <taxon>Pezizomycotina</taxon>
        <taxon>Sordariomycetes</taxon>
        <taxon>Hypocreomycetidae</taxon>
        <taxon>Hypocreales</taxon>
        <taxon>Nectriaceae</taxon>
        <taxon>Fusarium</taxon>
        <taxon>Fusarium heterosporum species complex</taxon>
    </lineage>
</organism>
<comment type="caution">
    <text evidence="2">The sequence shown here is derived from an EMBL/GenBank/DDBJ whole genome shotgun (WGS) entry which is preliminary data.</text>
</comment>
<dbReference type="Proteomes" id="UP000567885">
    <property type="component" value="Unassembled WGS sequence"/>
</dbReference>
<evidence type="ECO:0000313" key="2">
    <source>
        <dbReference type="EMBL" id="KAF5677342.1"/>
    </source>
</evidence>
<reference evidence="2 3" key="1">
    <citation type="submission" date="2020-05" db="EMBL/GenBank/DDBJ databases">
        <title>Identification and distribution of gene clusters putatively required for synthesis of sphingolipid metabolism inhibitors in phylogenetically diverse species of the filamentous fungus Fusarium.</title>
        <authorList>
            <person name="Kim H.-S."/>
            <person name="Busman M."/>
            <person name="Brown D.W."/>
            <person name="Divon H."/>
            <person name="Uhlig S."/>
            <person name="Proctor R.H."/>
        </authorList>
    </citation>
    <scope>NUCLEOTIDE SEQUENCE [LARGE SCALE GENOMIC DNA]</scope>
    <source>
        <strain evidence="2 3">NRRL 20693</strain>
    </source>
</reference>